<comment type="caution">
    <text evidence="4">The sequence shown here is derived from an EMBL/GenBank/DDBJ whole genome shotgun (WGS) entry which is preliminary data.</text>
</comment>
<keyword evidence="1" id="KW-1133">Transmembrane helix</keyword>
<feature type="transmembrane region" description="Helical" evidence="1">
    <location>
        <begin position="524"/>
        <end position="544"/>
    </location>
</feature>
<sequence>MTDAKTNKVKYGINSGVLVLTVAGILVAANVIGTRLFARMDLTDSKEFTISDATKNVLGNLDDVVLAKVYFSKNLPDQLATLERNVRDQLREYEIYGKGNLQIQFINPDEDEEIKNQAIAMGVPQIQMNVLDKDQYQIINVFMGIGLQSGEKTDALPVIEDLSTFEYDFTAAIIKLTRSKDYTVGVLQGSGERDLTTELTGLNRLLAERFTVRPVDLRGGAAAVPDDIDVLLVPGPKNVVDRAKYELDQYVMRGGKVMFLIDVMALNEGMGLQALPARSGLEDMLTHYGAEISNELVQEYPRYAAQAQFSQGYISYLVPYPLWPKTSKGLFNPDNPITSRLESLVLPWTAPVELTVPGDEIAKQERADKGQPEPEWETHGVEGSVLVRTTERAWTQSGRFDLNPQAAAVKNPPETGQSYPLAVALTGTFQSFYDGKPAPSKPGEEADGTMAADSTIAASPQTQMLVVGDSNFLTDQFLRMFPDNSLFVQNALDWMTLGEDLIAIRSRGATARPLKEISAGARDGIRWINTLGIPILVILFGFIWNGARKKARQRLAERYAA</sequence>
<feature type="domain" description="ABC-type uncharacterised transport system" evidence="2">
    <location>
        <begin position="183"/>
        <end position="481"/>
    </location>
</feature>
<proteinExistence type="predicted"/>
<reference evidence="4" key="1">
    <citation type="submission" date="2020-04" db="EMBL/GenBank/DDBJ databases">
        <authorList>
            <person name="Zhang T."/>
        </authorList>
    </citation>
    <scope>NUCLEOTIDE SEQUENCE</scope>
    <source>
        <strain evidence="4">HKST-UBA01</strain>
    </source>
</reference>
<dbReference type="Pfam" id="PF09822">
    <property type="entry name" value="ABC_transp_aux"/>
    <property type="match status" value="1"/>
</dbReference>
<evidence type="ECO:0000313" key="4">
    <source>
        <dbReference type="EMBL" id="MCA9728678.1"/>
    </source>
</evidence>
<dbReference type="EMBL" id="JAGQHR010000447">
    <property type="protein sequence ID" value="MCA9728678.1"/>
    <property type="molecule type" value="Genomic_DNA"/>
</dbReference>
<evidence type="ECO:0000256" key="1">
    <source>
        <dbReference type="SAM" id="Phobius"/>
    </source>
</evidence>
<dbReference type="Pfam" id="PF23357">
    <property type="entry name" value="DUF7088"/>
    <property type="match status" value="1"/>
</dbReference>
<keyword evidence="1" id="KW-0472">Membrane</keyword>
<dbReference type="Proteomes" id="UP000697710">
    <property type="component" value="Unassembled WGS sequence"/>
</dbReference>
<feature type="domain" description="DUF7088" evidence="3">
    <location>
        <begin position="45"/>
        <end position="145"/>
    </location>
</feature>
<evidence type="ECO:0000259" key="3">
    <source>
        <dbReference type="Pfam" id="PF23357"/>
    </source>
</evidence>
<name>A0A956M0D8_UNCEI</name>
<protein>
    <submittedName>
        <fullName evidence="4">GldG family protein</fullName>
    </submittedName>
</protein>
<reference evidence="4" key="2">
    <citation type="journal article" date="2021" name="Microbiome">
        <title>Successional dynamics and alternative stable states in a saline activated sludge microbial community over 9 years.</title>
        <authorList>
            <person name="Wang Y."/>
            <person name="Ye J."/>
            <person name="Ju F."/>
            <person name="Liu L."/>
            <person name="Boyd J.A."/>
            <person name="Deng Y."/>
            <person name="Parks D.H."/>
            <person name="Jiang X."/>
            <person name="Yin X."/>
            <person name="Woodcroft B.J."/>
            <person name="Tyson G.W."/>
            <person name="Hugenholtz P."/>
            <person name="Polz M.F."/>
            <person name="Zhang T."/>
        </authorList>
    </citation>
    <scope>NUCLEOTIDE SEQUENCE</scope>
    <source>
        <strain evidence="4">HKST-UBA01</strain>
    </source>
</reference>
<organism evidence="4 5">
    <name type="scientific">Eiseniibacteriota bacterium</name>
    <dbReference type="NCBI Taxonomy" id="2212470"/>
    <lineage>
        <taxon>Bacteria</taxon>
        <taxon>Candidatus Eiseniibacteriota</taxon>
    </lineage>
</organism>
<gene>
    <name evidence="4" type="ORF">KC729_13395</name>
</gene>
<evidence type="ECO:0000259" key="2">
    <source>
        <dbReference type="Pfam" id="PF09822"/>
    </source>
</evidence>
<dbReference type="InterPro" id="IPR055396">
    <property type="entry name" value="DUF7088"/>
</dbReference>
<dbReference type="InterPro" id="IPR019196">
    <property type="entry name" value="ABC_transp_unknown"/>
</dbReference>
<accession>A0A956M0D8</accession>
<dbReference type="AlphaFoldDB" id="A0A956M0D8"/>
<evidence type="ECO:0000313" key="5">
    <source>
        <dbReference type="Proteomes" id="UP000697710"/>
    </source>
</evidence>
<keyword evidence="1" id="KW-0812">Transmembrane</keyword>
<feature type="transmembrane region" description="Helical" evidence="1">
    <location>
        <begin position="12"/>
        <end position="32"/>
    </location>
</feature>